<dbReference type="RefSeq" id="WP_134339700.1">
    <property type="nucleotide sequence ID" value="NZ_SOPW01000006.1"/>
</dbReference>
<evidence type="ECO:0000256" key="5">
    <source>
        <dbReference type="ARBA" id="ARBA00023136"/>
    </source>
</evidence>
<dbReference type="InterPro" id="IPR050957">
    <property type="entry name" value="BMP_lipoprotein"/>
</dbReference>
<name>A0A4Y8IL74_9BACI</name>
<evidence type="ECO:0000256" key="4">
    <source>
        <dbReference type="ARBA" id="ARBA00022729"/>
    </source>
</evidence>
<dbReference type="InterPro" id="IPR003760">
    <property type="entry name" value="PnrA-like"/>
</dbReference>
<dbReference type="GO" id="GO:0005886">
    <property type="term" value="C:plasma membrane"/>
    <property type="evidence" value="ECO:0007669"/>
    <property type="project" value="UniProtKB-SubCell"/>
</dbReference>
<organism evidence="8 9">
    <name type="scientific">Filobacillus milosensis</name>
    <dbReference type="NCBI Taxonomy" id="94137"/>
    <lineage>
        <taxon>Bacteria</taxon>
        <taxon>Bacillati</taxon>
        <taxon>Bacillota</taxon>
        <taxon>Bacilli</taxon>
        <taxon>Bacillales</taxon>
        <taxon>Bacillaceae</taxon>
        <taxon>Filobacillus</taxon>
    </lineage>
</organism>
<dbReference type="Gene3D" id="3.40.50.2300">
    <property type="match status" value="2"/>
</dbReference>
<dbReference type="PROSITE" id="PS51257">
    <property type="entry name" value="PROKAR_LIPOPROTEIN"/>
    <property type="match status" value="1"/>
</dbReference>
<sequence>MRIVWTMMVVIMATTILTSCGQLFDRGQLNNVGLLVDGTIHDETWGKGAYLGVLNIKDEHNVSVITKENVNSLRKTEEYVKDMDRQGVNLIFGHGASFGKYFDQINEYYPNIHFVYFNGNTFDNNITSIHFDGYDMGYFAGVLSAQMTKLKKIAIISAFQNQPEVQGFFEGVKDTDPSIRVILRSVFDWYDQKRALSLFNNLMDDGIDVVYPAGDGFNVPIIEKASEHDIYSIGYINDQHDISPKYVLTSTIQDLEKLYLEIANQYNRDELPSGIISYGFDDQYVYLGKYGDTVPESTRERVEEAIQQYLKSGRIGD</sequence>
<dbReference type="EMBL" id="SOPW01000006">
    <property type="protein sequence ID" value="TFB22025.1"/>
    <property type="molecule type" value="Genomic_DNA"/>
</dbReference>
<accession>A0A4Y8IL74</accession>
<evidence type="ECO:0000313" key="8">
    <source>
        <dbReference type="EMBL" id="TFB22025.1"/>
    </source>
</evidence>
<proteinExistence type="inferred from homology"/>
<keyword evidence="9" id="KW-1185">Reference proteome</keyword>
<dbReference type="CDD" id="cd06353">
    <property type="entry name" value="PBP1_Med-like"/>
    <property type="match status" value="1"/>
</dbReference>
<dbReference type="Proteomes" id="UP000297975">
    <property type="component" value="Unassembled WGS sequence"/>
</dbReference>
<dbReference type="OrthoDB" id="2556857at2"/>
<dbReference type="PANTHER" id="PTHR34296:SF2">
    <property type="entry name" value="ABC TRANSPORTER GUANOSINE-BINDING PROTEIN NUPN"/>
    <property type="match status" value="1"/>
</dbReference>
<dbReference type="Pfam" id="PF02608">
    <property type="entry name" value="Bmp"/>
    <property type="match status" value="1"/>
</dbReference>
<keyword evidence="3" id="KW-1003">Cell membrane</keyword>
<protein>
    <submittedName>
        <fullName evidence="8">BMP family ABC transporter substrate-binding protein</fullName>
    </submittedName>
</protein>
<dbReference type="AlphaFoldDB" id="A0A4Y8IL74"/>
<reference evidence="8 9" key="1">
    <citation type="submission" date="2019-03" db="EMBL/GenBank/DDBJ databases">
        <authorList>
            <person name="He R.-H."/>
        </authorList>
    </citation>
    <scope>NUCLEOTIDE SEQUENCE [LARGE SCALE GENOMIC DNA]</scope>
    <source>
        <strain evidence="9">SH 714</strain>
    </source>
</reference>
<evidence type="ECO:0000256" key="3">
    <source>
        <dbReference type="ARBA" id="ARBA00022475"/>
    </source>
</evidence>
<evidence type="ECO:0000313" key="9">
    <source>
        <dbReference type="Proteomes" id="UP000297975"/>
    </source>
</evidence>
<dbReference type="SUPFAM" id="SSF53822">
    <property type="entry name" value="Periplasmic binding protein-like I"/>
    <property type="match status" value="1"/>
</dbReference>
<evidence type="ECO:0000256" key="1">
    <source>
        <dbReference type="ARBA" id="ARBA00004193"/>
    </source>
</evidence>
<evidence type="ECO:0000256" key="6">
    <source>
        <dbReference type="ARBA" id="ARBA00023288"/>
    </source>
</evidence>
<dbReference type="PANTHER" id="PTHR34296">
    <property type="entry name" value="TRANSCRIPTIONAL ACTIVATOR PROTEIN MED"/>
    <property type="match status" value="1"/>
</dbReference>
<keyword evidence="4" id="KW-0732">Signal</keyword>
<feature type="domain" description="ABC transporter substrate-binding protein PnrA-like" evidence="7">
    <location>
        <begin position="31"/>
        <end position="314"/>
    </location>
</feature>
<keyword evidence="6" id="KW-0449">Lipoprotein</keyword>
<evidence type="ECO:0000256" key="2">
    <source>
        <dbReference type="ARBA" id="ARBA00008610"/>
    </source>
</evidence>
<comment type="similarity">
    <text evidence="2">Belongs to the BMP lipoprotein family.</text>
</comment>
<evidence type="ECO:0000259" key="7">
    <source>
        <dbReference type="Pfam" id="PF02608"/>
    </source>
</evidence>
<comment type="subcellular location">
    <subcellularLocation>
        <location evidence="1">Cell membrane</location>
        <topology evidence="1">Lipid-anchor</topology>
    </subcellularLocation>
</comment>
<comment type="caution">
    <text evidence="8">The sequence shown here is derived from an EMBL/GenBank/DDBJ whole genome shotgun (WGS) entry which is preliminary data.</text>
</comment>
<dbReference type="InterPro" id="IPR028082">
    <property type="entry name" value="Peripla_BP_I"/>
</dbReference>
<gene>
    <name evidence="8" type="ORF">E3U55_06915</name>
</gene>
<keyword evidence="5" id="KW-0472">Membrane</keyword>